<reference evidence="5" key="2">
    <citation type="submission" date="2017-12" db="EMBL/GenBank/DDBJ databases">
        <title>Genome Sequencing Reveals a Rich Biosynthetic Potential.</title>
        <authorList>
            <person name="Bertrand R.L."/>
            <person name="Abdel-Hameed M.E."/>
            <person name="Sorensen J.L."/>
        </authorList>
    </citation>
    <scope>NUCLEOTIDE SEQUENCE</scope>
</reference>
<feature type="domain" description="AB hydrolase-1" evidence="3">
    <location>
        <begin position="1"/>
        <end position="185"/>
    </location>
</feature>
<dbReference type="Gene3D" id="3.40.50.1820">
    <property type="entry name" value="alpha/beta hydrolase"/>
    <property type="match status" value="1"/>
</dbReference>
<name>A0A1Z1C537_CLAUC</name>
<accession>A0A1Z1C537</accession>
<organism evidence="4">
    <name type="scientific">Cladonia uncialis subsp. uncialis</name>
    <dbReference type="NCBI Taxonomy" id="180999"/>
    <lineage>
        <taxon>Eukaryota</taxon>
        <taxon>Fungi</taxon>
        <taxon>Dikarya</taxon>
        <taxon>Ascomycota</taxon>
        <taxon>Pezizomycotina</taxon>
        <taxon>Lecanoromycetes</taxon>
        <taxon>OSLEUM clade</taxon>
        <taxon>Lecanoromycetidae</taxon>
        <taxon>Lecanorales</taxon>
        <taxon>Lecanorineae</taxon>
        <taxon>Cladoniaceae</taxon>
        <taxon>Cladonia</taxon>
    </lineage>
</organism>
<protein>
    <submittedName>
        <fullName evidence="4">Putative alpha/beta hydrolase</fullName>
    </submittedName>
</protein>
<evidence type="ECO:0000313" key="4">
    <source>
        <dbReference type="EMBL" id="ANM86727.1"/>
    </source>
</evidence>
<dbReference type="GO" id="GO:0052689">
    <property type="term" value="F:carboxylic ester hydrolase activity"/>
    <property type="evidence" value="ECO:0007669"/>
    <property type="project" value="TreeGrafter"/>
</dbReference>
<dbReference type="EMBL" id="KX264295">
    <property type="protein sequence ID" value="ANM86727.1"/>
    <property type="molecule type" value="Genomic_DNA"/>
</dbReference>
<evidence type="ECO:0000259" key="3">
    <source>
        <dbReference type="Pfam" id="PF00561"/>
    </source>
</evidence>
<evidence type="ECO:0000256" key="2">
    <source>
        <dbReference type="ARBA" id="ARBA00022801"/>
    </source>
</evidence>
<dbReference type="SUPFAM" id="SSF53474">
    <property type="entry name" value="alpha/beta-Hydrolases"/>
    <property type="match status" value="1"/>
</dbReference>
<dbReference type="GO" id="GO:0005739">
    <property type="term" value="C:mitochondrion"/>
    <property type="evidence" value="ECO:0007669"/>
    <property type="project" value="TreeGrafter"/>
</dbReference>
<comment type="similarity">
    <text evidence="1">Belongs to the AB hydrolase superfamily.</text>
</comment>
<proteinExistence type="inferred from homology"/>
<keyword evidence="2 4" id="KW-0378">Hydrolase</keyword>
<evidence type="ECO:0000313" key="5">
    <source>
        <dbReference type="EMBL" id="AUW30990.1"/>
    </source>
</evidence>
<dbReference type="PRINTS" id="PR00111">
    <property type="entry name" value="ABHYDROLASE"/>
</dbReference>
<dbReference type="InterPro" id="IPR029058">
    <property type="entry name" value="AB_hydrolase_fold"/>
</dbReference>
<dbReference type="InterPro" id="IPR000073">
    <property type="entry name" value="AB_hydrolase_1"/>
</dbReference>
<dbReference type="PANTHER" id="PTHR46118">
    <property type="entry name" value="PROTEIN ABHD11"/>
    <property type="match status" value="1"/>
</dbReference>
<evidence type="ECO:0000256" key="1">
    <source>
        <dbReference type="ARBA" id="ARBA00008645"/>
    </source>
</evidence>
<dbReference type="Pfam" id="PF00561">
    <property type="entry name" value="Abhydrolase_1"/>
    <property type="match status" value="1"/>
</dbReference>
<reference evidence="4" key="1">
    <citation type="submission" date="2016-05" db="EMBL/GenBank/DDBJ databases">
        <title>Lichen genome sequencing reveals its rich biosynthetic potential.</title>
        <authorList>
            <person name="Bertrand R.L."/>
            <person name="Abdel-Hameed M."/>
            <person name="Sorensen J.L."/>
        </authorList>
    </citation>
    <scope>NUCLEOTIDE SEQUENCE</scope>
</reference>
<dbReference type="PANTHER" id="PTHR46118:SF4">
    <property type="entry name" value="PROTEIN ABHD11"/>
    <property type="match status" value="1"/>
</dbReference>
<dbReference type="EMBL" id="MG777486">
    <property type="protein sequence ID" value="AUW30990.1"/>
    <property type="molecule type" value="Genomic_DNA"/>
</dbReference>
<dbReference type="AlphaFoldDB" id="A0A1Z1C537"/>
<sequence length="204" mass="23083">MADDVEEFISKHKLHVPVMIGHSMGAKVAMTVALRSPERVSALVPVDNAPVDASLSSDFPKYIQGMREVDEAGVKKQVEADNVLKNYVEALPIRQFLLTNLIPSPNREHLQFRIPLKILAASLDYMGDFPFKDPDEARYDGPTLVIRGTKSHYVPDDVLPLIGRFFPRFELRDIESGHWVISEKPEAFRQAVVDFLQEKEARDD</sequence>